<dbReference type="STRING" id="1317124.DW2_09781"/>
<dbReference type="Proteomes" id="UP000028607">
    <property type="component" value="Unassembled WGS sequence"/>
</dbReference>
<evidence type="ECO:0000256" key="4">
    <source>
        <dbReference type="ARBA" id="ARBA00022475"/>
    </source>
</evidence>
<dbReference type="OrthoDB" id="9784671at2"/>
<evidence type="ECO:0000313" key="11">
    <source>
        <dbReference type="Proteomes" id="UP000028607"/>
    </source>
</evidence>
<evidence type="ECO:0000256" key="8">
    <source>
        <dbReference type="RuleBase" id="RU361157"/>
    </source>
</evidence>
<feature type="transmembrane region" description="Helical" evidence="8">
    <location>
        <begin position="228"/>
        <end position="251"/>
    </location>
</feature>
<keyword evidence="5 8" id="KW-0812">Transmembrane</keyword>
<evidence type="ECO:0000256" key="7">
    <source>
        <dbReference type="ARBA" id="ARBA00023136"/>
    </source>
</evidence>
<feature type="transmembrane region" description="Helical" evidence="8">
    <location>
        <begin position="263"/>
        <end position="285"/>
    </location>
</feature>
<organism evidence="10 11">
    <name type="scientific">Thioclava atlantica</name>
    <dbReference type="NCBI Taxonomy" id="1317124"/>
    <lineage>
        <taxon>Bacteria</taxon>
        <taxon>Pseudomonadati</taxon>
        <taxon>Pseudomonadota</taxon>
        <taxon>Alphaproteobacteria</taxon>
        <taxon>Rhodobacterales</taxon>
        <taxon>Paracoccaceae</taxon>
        <taxon>Thioclava</taxon>
    </lineage>
</organism>
<feature type="transmembrane region" description="Helical" evidence="8">
    <location>
        <begin position="297"/>
        <end position="315"/>
    </location>
</feature>
<gene>
    <name evidence="10" type="ORF">DW2_09781</name>
</gene>
<dbReference type="InterPro" id="IPR047817">
    <property type="entry name" value="ABC2_TM_bact-type"/>
</dbReference>
<feature type="transmembrane region" description="Helical" evidence="8">
    <location>
        <begin position="26"/>
        <end position="46"/>
    </location>
</feature>
<dbReference type="EMBL" id="AQRC01000006">
    <property type="protein sequence ID" value="KFE35256.1"/>
    <property type="molecule type" value="Genomic_DNA"/>
</dbReference>
<dbReference type="AlphaFoldDB" id="A0A085TX09"/>
<dbReference type="PROSITE" id="PS51012">
    <property type="entry name" value="ABC_TM2"/>
    <property type="match status" value="1"/>
</dbReference>
<reference evidence="10 11" key="2">
    <citation type="journal article" date="2015" name="Antonie Van Leeuwenhoek">
        <title>Thioclava indica sp. nov., isolated from surface seawater of the Indian Ocean.</title>
        <authorList>
            <person name="Liu Y."/>
            <person name="Lai Q."/>
            <person name="Du J."/>
            <person name="Xu H."/>
            <person name="Jiang L."/>
            <person name="Shao Z."/>
        </authorList>
    </citation>
    <scope>NUCLEOTIDE SEQUENCE [LARGE SCALE GENOMIC DNA]</scope>
    <source>
        <strain evidence="10 11">13D2W-2</strain>
    </source>
</reference>
<dbReference type="Gene3D" id="3.40.1710.10">
    <property type="entry name" value="abc type-2 transporter like domain"/>
    <property type="match status" value="1"/>
</dbReference>
<dbReference type="RefSeq" id="WP_038145832.1">
    <property type="nucleotide sequence ID" value="NZ_AQRC01000006.1"/>
</dbReference>
<name>A0A085TX09_9RHOB</name>
<dbReference type="GO" id="GO:0043190">
    <property type="term" value="C:ATP-binding cassette (ABC) transporter complex"/>
    <property type="evidence" value="ECO:0007669"/>
    <property type="project" value="InterPro"/>
</dbReference>
<sequence>MRRIFSLGRLLTLIRKEAIQMRRDRLTFAMMLGVPLMQLLLFGFAINSDPKHLPAALVAADQDKYTRAMVTALEMTGYYDFTYPDATPGEAARLIASGKVVFVVTVPSDLGERIERGDHPQILIEADATDPAAASGAISTLGAVASDAVLRATGQEWDAKARAARELQVVVHKRYNPEGLTQFNIVPGLLGVILQMTMVMMTAMALTRETERGTMENLLSMPVSPLEIMLAKVLPYFGVGAVQVLVVLGAARVIFHVPFVGSIWLLFAGILLFVMSLVILGYLISSVVRTQMQAMQVTIFYFLPSILLSGFMFPFRGMPGWAQYLGETLPLTHFLRMIRGVMLKGAGPADVAGPLWMMAVFVLIFALLALSRFRRTLD</sequence>
<accession>A0A085TX09</accession>
<comment type="subcellular location">
    <subcellularLocation>
        <location evidence="8">Cell inner membrane</location>
        <topology evidence="8">Multi-pass membrane protein</topology>
    </subcellularLocation>
    <subcellularLocation>
        <location evidence="1">Cell membrane</location>
        <topology evidence="1">Multi-pass membrane protein</topology>
    </subcellularLocation>
</comment>
<evidence type="ECO:0000256" key="2">
    <source>
        <dbReference type="ARBA" id="ARBA00007783"/>
    </source>
</evidence>
<dbReference type="InterPro" id="IPR013525">
    <property type="entry name" value="ABC2_TM"/>
</dbReference>
<keyword evidence="11" id="KW-1185">Reference proteome</keyword>
<keyword evidence="3 8" id="KW-0813">Transport</keyword>
<proteinExistence type="inferred from homology"/>
<protein>
    <recommendedName>
        <fullName evidence="8">Transport permease protein</fullName>
    </recommendedName>
</protein>
<evidence type="ECO:0000256" key="6">
    <source>
        <dbReference type="ARBA" id="ARBA00022989"/>
    </source>
</evidence>
<feature type="transmembrane region" description="Helical" evidence="8">
    <location>
        <begin position="351"/>
        <end position="370"/>
    </location>
</feature>
<dbReference type="GO" id="GO:0140359">
    <property type="term" value="F:ABC-type transporter activity"/>
    <property type="evidence" value="ECO:0007669"/>
    <property type="project" value="InterPro"/>
</dbReference>
<evidence type="ECO:0000259" key="9">
    <source>
        <dbReference type="PROSITE" id="PS51012"/>
    </source>
</evidence>
<comment type="similarity">
    <text evidence="2 8">Belongs to the ABC-2 integral membrane protein family.</text>
</comment>
<evidence type="ECO:0000313" key="10">
    <source>
        <dbReference type="EMBL" id="KFE35256.1"/>
    </source>
</evidence>
<dbReference type="PRINTS" id="PR00164">
    <property type="entry name" value="ABC2TRNSPORT"/>
</dbReference>
<dbReference type="PANTHER" id="PTHR30294:SF29">
    <property type="entry name" value="MULTIDRUG ABC TRANSPORTER PERMEASE YBHS-RELATED"/>
    <property type="match status" value="1"/>
</dbReference>
<keyword evidence="7 8" id="KW-0472">Membrane</keyword>
<dbReference type="InterPro" id="IPR000412">
    <property type="entry name" value="ABC_2_transport"/>
</dbReference>
<dbReference type="PATRIC" id="fig|1317124.6.peg.1986"/>
<dbReference type="InterPro" id="IPR051449">
    <property type="entry name" value="ABC-2_transporter_component"/>
</dbReference>
<reference evidence="11" key="1">
    <citation type="submission" date="2013-04" db="EMBL/GenBank/DDBJ databases">
        <title>Thioclava sp. 13D2W-2 Genome Sequencing.</title>
        <authorList>
            <person name="Lai Q."/>
            <person name="Li G."/>
            <person name="Shao Z."/>
        </authorList>
    </citation>
    <scope>NUCLEOTIDE SEQUENCE [LARGE SCALE GENOMIC DNA]</scope>
    <source>
        <strain evidence="11">13D2W-2</strain>
    </source>
</reference>
<evidence type="ECO:0000256" key="1">
    <source>
        <dbReference type="ARBA" id="ARBA00004651"/>
    </source>
</evidence>
<dbReference type="eggNOG" id="COG0842">
    <property type="taxonomic scope" value="Bacteria"/>
</dbReference>
<dbReference type="Pfam" id="PF12698">
    <property type="entry name" value="ABC2_membrane_3"/>
    <property type="match status" value="1"/>
</dbReference>
<dbReference type="PANTHER" id="PTHR30294">
    <property type="entry name" value="MEMBRANE COMPONENT OF ABC TRANSPORTER YHHJ-RELATED"/>
    <property type="match status" value="1"/>
</dbReference>
<comment type="caution">
    <text evidence="10">The sequence shown here is derived from an EMBL/GenBank/DDBJ whole genome shotgun (WGS) entry which is preliminary data.</text>
</comment>
<keyword evidence="4 8" id="KW-1003">Cell membrane</keyword>
<keyword evidence="6 8" id="KW-1133">Transmembrane helix</keyword>
<evidence type="ECO:0000256" key="3">
    <source>
        <dbReference type="ARBA" id="ARBA00022448"/>
    </source>
</evidence>
<evidence type="ECO:0000256" key="5">
    <source>
        <dbReference type="ARBA" id="ARBA00022692"/>
    </source>
</evidence>
<feature type="transmembrane region" description="Helical" evidence="8">
    <location>
        <begin position="185"/>
        <end position="207"/>
    </location>
</feature>
<feature type="domain" description="ABC transmembrane type-2" evidence="9">
    <location>
        <begin position="147"/>
        <end position="376"/>
    </location>
</feature>